<comment type="subcellular location">
    <subcellularLocation>
        <location evidence="2">Cytoplasm</location>
    </subcellularLocation>
</comment>
<reference evidence="10 11" key="1">
    <citation type="submission" date="2016-04" db="EMBL/GenBank/DDBJ databases">
        <title>Complete genome sequence of natural rubber-degrading, novel Gram-negative bacterium, Rhizobacter gummiphilus strain NS21.</title>
        <authorList>
            <person name="Tabata M."/>
            <person name="Kasai D."/>
            <person name="Fukuda M."/>
        </authorList>
    </citation>
    <scope>NUCLEOTIDE SEQUENCE [LARGE SCALE GENOMIC DNA]</scope>
    <source>
        <strain evidence="10 11">NS21</strain>
    </source>
</reference>
<organism evidence="10 11">
    <name type="scientific">Piscinibacter gummiphilus</name>
    <dbReference type="NCBI Taxonomy" id="946333"/>
    <lineage>
        <taxon>Bacteria</taxon>
        <taxon>Pseudomonadati</taxon>
        <taxon>Pseudomonadota</taxon>
        <taxon>Betaproteobacteria</taxon>
        <taxon>Burkholderiales</taxon>
        <taxon>Sphaerotilaceae</taxon>
        <taxon>Piscinibacter</taxon>
    </lineage>
</organism>
<dbReference type="InterPro" id="IPR000563">
    <property type="entry name" value="Flag_FliH"/>
</dbReference>
<dbReference type="GO" id="GO:0005829">
    <property type="term" value="C:cytosol"/>
    <property type="evidence" value="ECO:0007669"/>
    <property type="project" value="TreeGrafter"/>
</dbReference>
<keyword evidence="8" id="KW-0653">Protein transport</keyword>
<sequence>MSSSKNGPSRPAPPPPNRGGEPAKPTSYGRFIPREELSSFAAWNIGSLDGAAPADKGVQRPAPPEPEPPSHEEVLAEATAAARKSGYQDGYRDGLVALEGFKQSYATQITAQLAAVTQSYMEQLDALQQQMARALAVSATHLARQMVRTEIEQRPEVVTTVAQEAVDTLLLSARHITLRVNPDDVALVSQGAADVLAARGARIVSDGSVQRGGCLVESDIGVIDASIETRWRRAAATIGCDATWNDAPAPEDTDA</sequence>
<evidence type="ECO:0000256" key="2">
    <source>
        <dbReference type="ARBA" id="ARBA00004496"/>
    </source>
</evidence>
<dbReference type="PANTHER" id="PTHR34982:SF1">
    <property type="entry name" value="FLAGELLAR ASSEMBLY PROTEIN FLIH"/>
    <property type="match status" value="1"/>
</dbReference>
<evidence type="ECO:0000256" key="7">
    <source>
        <dbReference type="ARBA" id="ARBA00022795"/>
    </source>
</evidence>
<dbReference type="OrthoDB" id="5296952at2"/>
<evidence type="ECO:0000256" key="1">
    <source>
        <dbReference type="ARBA" id="ARBA00003041"/>
    </source>
</evidence>
<dbReference type="GO" id="GO:0015031">
    <property type="term" value="P:protein transport"/>
    <property type="evidence" value="ECO:0007669"/>
    <property type="project" value="UniProtKB-KW"/>
</dbReference>
<dbReference type="GO" id="GO:0044781">
    <property type="term" value="P:bacterial-type flagellum organization"/>
    <property type="evidence" value="ECO:0007669"/>
    <property type="project" value="UniProtKB-KW"/>
</dbReference>
<evidence type="ECO:0000256" key="3">
    <source>
        <dbReference type="ARBA" id="ARBA00006602"/>
    </source>
</evidence>
<keyword evidence="7" id="KW-1005">Bacterial flagellum biogenesis</keyword>
<dbReference type="PANTHER" id="PTHR34982">
    <property type="entry name" value="YOP PROTEINS TRANSLOCATION PROTEIN L"/>
    <property type="match status" value="1"/>
</dbReference>
<evidence type="ECO:0000256" key="4">
    <source>
        <dbReference type="ARBA" id="ARBA00016507"/>
    </source>
</evidence>
<dbReference type="KEGG" id="rgu:A4W93_20325"/>
<keyword evidence="6" id="KW-0963">Cytoplasm</keyword>
<comment type="similarity">
    <text evidence="3">Belongs to the FliH family.</text>
</comment>
<accession>A0A1W6LCX3</accession>
<dbReference type="AlphaFoldDB" id="A0A1W6LCX3"/>
<dbReference type="EMBL" id="CP015118">
    <property type="protein sequence ID" value="ARN22057.1"/>
    <property type="molecule type" value="Genomic_DNA"/>
</dbReference>
<comment type="function">
    <text evidence="1">Needed for flagellar regrowth and assembly.</text>
</comment>
<evidence type="ECO:0000256" key="5">
    <source>
        <dbReference type="ARBA" id="ARBA00022448"/>
    </source>
</evidence>
<evidence type="ECO:0000313" key="10">
    <source>
        <dbReference type="EMBL" id="ARN22057.1"/>
    </source>
</evidence>
<dbReference type="STRING" id="946333.A4W93_20325"/>
<dbReference type="GO" id="GO:0071973">
    <property type="term" value="P:bacterial-type flagellum-dependent cell motility"/>
    <property type="evidence" value="ECO:0007669"/>
    <property type="project" value="InterPro"/>
</dbReference>
<dbReference type="Proteomes" id="UP000193427">
    <property type="component" value="Chromosome"/>
</dbReference>
<keyword evidence="9" id="KW-1006">Bacterial flagellum protein export</keyword>
<keyword evidence="11" id="KW-1185">Reference proteome</keyword>
<dbReference type="Pfam" id="PF02108">
    <property type="entry name" value="FliH"/>
    <property type="match status" value="1"/>
</dbReference>
<dbReference type="RefSeq" id="WP_085752353.1">
    <property type="nucleotide sequence ID" value="NZ_BSPR01000006.1"/>
</dbReference>
<proteinExistence type="inferred from homology"/>
<gene>
    <name evidence="10" type="ORF">A4W93_20325</name>
</gene>
<dbReference type="InterPro" id="IPR051472">
    <property type="entry name" value="T3SS_Stator/FliH"/>
</dbReference>
<dbReference type="GO" id="GO:0009288">
    <property type="term" value="C:bacterial-type flagellum"/>
    <property type="evidence" value="ECO:0007669"/>
    <property type="project" value="InterPro"/>
</dbReference>
<keyword evidence="5" id="KW-0813">Transport</keyword>
<evidence type="ECO:0000313" key="11">
    <source>
        <dbReference type="Proteomes" id="UP000193427"/>
    </source>
</evidence>
<dbReference type="GO" id="GO:0003774">
    <property type="term" value="F:cytoskeletal motor activity"/>
    <property type="evidence" value="ECO:0007669"/>
    <property type="project" value="InterPro"/>
</dbReference>
<protein>
    <recommendedName>
        <fullName evidence="4">Flagellar assembly protein FliH</fullName>
    </recommendedName>
</protein>
<evidence type="ECO:0000256" key="6">
    <source>
        <dbReference type="ARBA" id="ARBA00022490"/>
    </source>
</evidence>
<dbReference type="PRINTS" id="PR01003">
    <property type="entry name" value="FLGFLIH"/>
</dbReference>
<name>A0A1W6LCX3_9BURK</name>
<evidence type="ECO:0000256" key="8">
    <source>
        <dbReference type="ARBA" id="ARBA00022927"/>
    </source>
</evidence>
<evidence type="ECO:0000256" key="9">
    <source>
        <dbReference type="ARBA" id="ARBA00023225"/>
    </source>
</evidence>
<dbReference type="InterPro" id="IPR018035">
    <property type="entry name" value="Flagellar_FliH/T3SS_HrpE"/>
</dbReference>